<accession>A0A4R6X6X9</accession>
<dbReference type="EMBL" id="SNZA01000004">
    <property type="protein sequence ID" value="TDR12473.1"/>
    <property type="molecule type" value="Genomic_DNA"/>
</dbReference>
<reference evidence="1 2" key="1">
    <citation type="submission" date="2019-03" db="EMBL/GenBank/DDBJ databases">
        <title>Genomic Encyclopedia of Type Strains, Phase IV (KMG-IV): sequencing the most valuable type-strain genomes for metagenomic binning, comparative biology and taxonomic classification.</title>
        <authorList>
            <person name="Goeker M."/>
        </authorList>
    </citation>
    <scope>NUCLEOTIDE SEQUENCE [LARGE SCALE GENOMIC DNA]</scope>
    <source>
        <strain evidence="1 2">DSM 5604</strain>
    </source>
</reference>
<proteinExistence type="predicted"/>
<dbReference type="OrthoDB" id="5614256at2"/>
<dbReference type="AlphaFoldDB" id="A0A4R6X6X9"/>
<evidence type="ECO:0000313" key="2">
    <source>
        <dbReference type="Proteomes" id="UP000295729"/>
    </source>
</evidence>
<keyword evidence="2" id="KW-1185">Reference proteome</keyword>
<gene>
    <name evidence="1" type="ORF">C8D85_2508</name>
</gene>
<dbReference type="Proteomes" id="UP000295729">
    <property type="component" value="Unassembled WGS sequence"/>
</dbReference>
<comment type="caution">
    <text evidence="1">The sequence shown here is derived from an EMBL/GenBank/DDBJ whole genome shotgun (WGS) entry which is preliminary data.</text>
</comment>
<dbReference type="RefSeq" id="WP_133563210.1">
    <property type="nucleotide sequence ID" value="NZ_SNZA01000004.1"/>
</dbReference>
<organism evidence="1 2">
    <name type="scientific">Marinomonas communis</name>
    <dbReference type="NCBI Taxonomy" id="28254"/>
    <lineage>
        <taxon>Bacteria</taxon>
        <taxon>Pseudomonadati</taxon>
        <taxon>Pseudomonadota</taxon>
        <taxon>Gammaproteobacteria</taxon>
        <taxon>Oceanospirillales</taxon>
        <taxon>Oceanospirillaceae</taxon>
        <taxon>Marinomonas</taxon>
    </lineage>
</organism>
<sequence>MPREKAPLIEFYNSPLHRFLQGMKIRNLTIDSMSAKRSRQFILSFCHKLLIPPHLRAIDLAMENMLNSCENLMADCDDISLLEAELGTDLRDVRLFAEFMLDNIDLARMSGAYIWFDVVFKSNEKPHPMAQQWGTYPIYSMLVTSSEDESYELALSALQLIAISAYVSVCNTHQHLFDYVNDQAKCITHLNSSASSASCYIRQFSDNTIDGEELDYFSGEIVIYHWCLEITSSRNDSVTEERPEYRKQLSPLISKWTSFQLLRKSSKHSGSRNKAKPYNRKASGWHGGYYRYHSGIISEDMLIDDNESSYFSDKNKRTSTSITTFKLKKLNSLMPFEELKYADLEDDEQGDYDELISVDDPTPTNSNILSKRQLSQIIRSNQHLSFQYSTATNTEIAQLVALCMDIIRSPISHDDDRVTYAAPIALLMLYSGCSLSDVVLRTRWTNDNVSTKAKLTSILEDNQRKWLLKISTVERKKTLTDSILEQCRQVQPYFKIPDEFGIAECLEKQHSEQLKSAEKGRIFKKRLKDYRPMLNSLLKKLPSGNRLNEHKIANFLPIHITHQTGDVALSILTTGQYVPLGKTLLHYSAPSPSLLEHVRQKVWQDLCKAIPLPSTIQDAPENDANDTTHAVSPLCPSYDSVLKMVRCTKGEISRYRASAKVHELHNLITYYTAQMFAYGTGVRAICSPMISLDTFDSRSGTVVISDKDGEDFYNSRLCILPRRVSAQLDLYKRHVEQLKTNSYFQAMNLNYDAQVPEFFYLDDHGHPTEIKPSISFALQEKFFQLPLNSNRRLIRTYLMEQKVSGELINAFMGHWGMGQEPWGKFSSCSPFELIEAVSPYIDQLLQVLGFEVVEGLNYVRYIDP</sequence>
<evidence type="ECO:0000313" key="1">
    <source>
        <dbReference type="EMBL" id="TDR12473.1"/>
    </source>
</evidence>
<name>A0A4R6X6X9_9GAMM</name>
<protein>
    <submittedName>
        <fullName evidence="1">Uncharacterized protein</fullName>
    </submittedName>
</protein>